<evidence type="ECO:0000256" key="4">
    <source>
        <dbReference type="ARBA" id="ARBA00023026"/>
    </source>
</evidence>
<evidence type="ECO:0000313" key="7">
    <source>
        <dbReference type="Proteomes" id="UP000778262"/>
    </source>
</evidence>
<dbReference type="GO" id="GO:0090729">
    <property type="term" value="F:toxin activity"/>
    <property type="evidence" value="ECO:0007669"/>
    <property type="project" value="UniProtKB-KW"/>
</dbReference>
<sequence>MAMLSSELVGGLAGDNTASAVYAAQAGRMVKLKKFFLRKKLGEST</sequence>
<evidence type="ECO:0000313" key="6">
    <source>
        <dbReference type="EMBL" id="NCH89281.1"/>
    </source>
</evidence>
<dbReference type="Proteomes" id="UP000778262">
    <property type="component" value="Unassembled WGS sequence"/>
</dbReference>
<feature type="domain" description="VENN motif-containing" evidence="5">
    <location>
        <begin position="8"/>
        <end position="28"/>
    </location>
</feature>
<evidence type="ECO:0000259" key="5">
    <source>
        <dbReference type="Pfam" id="PF04829"/>
    </source>
</evidence>
<dbReference type="EMBL" id="RPBY01000007">
    <property type="protein sequence ID" value="NCH89281.1"/>
    <property type="molecule type" value="Genomic_DNA"/>
</dbReference>
<organism evidence="6 7">
    <name type="scientific">Cronobacter dublinensis</name>
    <dbReference type="NCBI Taxonomy" id="413497"/>
    <lineage>
        <taxon>Bacteria</taxon>
        <taxon>Pseudomonadati</taxon>
        <taxon>Pseudomonadota</taxon>
        <taxon>Gammaproteobacteria</taxon>
        <taxon>Enterobacterales</taxon>
        <taxon>Enterobacteriaceae</taxon>
        <taxon>Cronobacter</taxon>
    </lineage>
</organism>
<evidence type="ECO:0000256" key="3">
    <source>
        <dbReference type="ARBA" id="ARBA00022913"/>
    </source>
</evidence>
<protein>
    <recommendedName>
        <fullName evidence="5">VENN motif-containing domain-containing protein</fullName>
    </recommendedName>
</protein>
<dbReference type="AlphaFoldDB" id="A0A9Q4T8E7"/>
<evidence type="ECO:0000256" key="2">
    <source>
        <dbReference type="ARBA" id="ARBA00022656"/>
    </source>
</evidence>
<evidence type="ECO:0000256" key="1">
    <source>
        <dbReference type="ARBA" id="ARBA00004219"/>
    </source>
</evidence>
<reference evidence="6" key="1">
    <citation type="submission" date="2018-11" db="EMBL/GenBank/DDBJ databases">
        <title>Genomics analysis of Putative Virulence Factors on Adhesion and Cytotoxicity for Cronobacter spp.</title>
        <authorList>
            <person name="Cui J."/>
        </authorList>
    </citation>
    <scope>NUCLEOTIDE SEQUENCE</scope>
    <source>
        <strain evidence="6">SD69</strain>
    </source>
</reference>
<dbReference type="Pfam" id="PF04829">
    <property type="entry name" value="PT-VENN"/>
    <property type="match status" value="1"/>
</dbReference>
<proteinExistence type="predicted"/>
<keyword evidence="2" id="KW-0800">Toxin</keyword>
<comment type="caution">
    <text evidence="6">The sequence shown here is derived from an EMBL/GenBank/DDBJ whole genome shotgun (WGS) entry which is preliminary data.</text>
</comment>
<dbReference type="InterPro" id="IPR006914">
    <property type="entry name" value="VENN_dom"/>
</dbReference>
<keyword evidence="3" id="KW-1266">Target cell cytoplasm</keyword>
<gene>
    <name evidence="6" type="ORF">EHJ13_17855</name>
</gene>
<accession>A0A9Q4T8E7</accession>
<comment type="subcellular location">
    <subcellularLocation>
        <location evidence="1">Target cell</location>
        <location evidence="1">Target cell cytoplasm</location>
    </subcellularLocation>
</comment>
<name>A0A9Q4T8E7_9ENTR</name>
<keyword evidence="4" id="KW-0843">Virulence</keyword>